<feature type="domain" description="TcA receptor binding" evidence="5">
    <location>
        <begin position="1643"/>
        <end position="1772"/>
    </location>
</feature>
<feature type="domain" description="Neuraminidase-like" evidence="4">
    <location>
        <begin position="1100"/>
        <end position="1253"/>
    </location>
</feature>
<evidence type="ECO:0000259" key="4">
    <source>
        <dbReference type="Pfam" id="PF18413"/>
    </source>
</evidence>
<feature type="coiled-coil region" evidence="2">
    <location>
        <begin position="2190"/>
        <end position="2224"/>
    </location>
</feature>
<keyword evidence="8" id="KW-1185">Reference proteome</keyword>
<dbReference type="InterPro" id="IPR040840">
    <property type="entry name" value="TcA_TcB_BD"/>
</dbReference>
<evidence type="ECO:0000259" key="6">
    <source>
        <dbReference type="Pfam" id="PF20220"/>
    </source>
</evidence>
<reference evidence="7 8" key="1">
    <citation type="journal article" date="2020" name="FEMS Microbiol. Ecol.">
        <title>Temporal dynamics of bacterial communities during seed development and maturation.</title>
        <authorList>
            <person name="Chesneau G."/>
            <person name="Torres-Cortes G."/>
            <person name="Briand M."/>
            <person name="Darrasse A."/>
            <person name="Preveaux A."/>
            <person name="Marais C."/>
            <person name="Jacques M.A."/>
            <person name="Shade A."/>
            <person name="Barret M."/>
        </authorList>
    </citation>
    <scope>NUCLEOTIDE SEQUENCE [LARGE SCALE GENOMIC DNA]</scope>
    <source>
        <strain evidence="7 8">CFBP13732</strain>
    </source>
</reference>
<dbReference type="Proteomes" id="UP000661012">
    <property type="component" value="Unassembled WGS sequence"/>
</dbReference>
<evidence type="ECO:0000259" key="5">
    <source>
        <dbReference type="Pfam" id="PF18518"/>
    </source>
</evidence>
<dbReference type="Pfam" id="PF18276">
    <property type="entry name" value="TcA_TcB_BD"/>
    <property type="match status" value="2"/>
</dbReference>
<evidence type="ECO:0000256" key="1">
    <source>
        <dbReference type="ARBA" id="ARBA00023026"/>
    </source>
</evidence>
<dbReference type="Pfam" id="PF18413">
    <property type="entry name" value="Neuraminidase"/>
    <property type="match status" value="1"/>
</dbReference>
<protein>
    <submittedName>
        <fullName evidence="7">Toxin</fullName>
    </submittedName>
</protein>
<dbReference type="Pfam" id="PF20220">
    <property type="entry name" value="ABC_toxin_N"/>
    <property type="match status" value="1"/>
</dbReference>
<keyword evidence="2" id="KW-0175">Coiled coil</keyword>
<dbReference type="InterPro" id="IPR041568">
    <property type="entry name" value="TcA_RBD"/>
</dbReference>
<dbReference type="Pfam" id="PF03538">
    <property type="entry name" value="VRP1"/>
    <property type="match status" value="1"/>
</dbReference>
<gene>
    <name evidence="7" type="ORF">IFT93_22275</name>
</gene>
<keyword evidence="1" id="KW-0843">Virulence</keyword>
<sequence>MYQTDEILDRLNAGGKVKNTLKAGESQITLPDIMVRSFAEVKELAGDSLTWGEKNFLYQQAQAELKENKMAESRILSRANPQLANAVRLGIRQSSMLRSYDDLFPQRASSFVKPGSVASMFSPAGYLTELYREAKGLHADTSAYHLDTRRPDLASLSLSQTNMDVELSTLSLSNELLLNNIQMQEGKDYDGVMEMLAAYRQTGETPYSQPYEAVRQSIILQDPEFAAFRNNPAVAAKMDAASLLGIQADISPGLREILTEEITNDNEEELFKKNFGDNAEVSIFQNIAYLARWYNLPLEEMGGIFNVFDITLSLDADKEQYKDDFLTYRFISDEGSVIYGEITRVYQYKSNFFDFIELIPSMNDEYNINFRLQSSFSSSSFYLSSDRHFGDFVTFYSADGEEANQLATSGIVHSIKTKLTDKVLNGERYLELHFNRSGSDEIITADMQFVVKKYSDERFFLVMNKLIRLYKAIGIAPSDIHAVIESSNSNLEITSDVLSRLFLVNYYMQQYGTDVYAALVLSGANIGQMAHGNQVSAFTRLFNTPMLSNTEFSADGTTITLVPGETTDTFRTGVMKRAFGVSDTELYALWSLVSGNTSPPDFTCTIENLSSLYRASLLASLHGLSVTELAALLSVSPYTSVAVASLSGAELSALVSFIAQYTQWLKDVNWTVGDLYLMLTDSFSTTLSPDIENLAATLKNGLASQDLSKADEAVLITAAAPFIAAATQLDSAETAAAVLQWLNQLKPQGLTVSGFLTLVDNDARTDDDTVKMVSFCQVMGQLALIARNAGLSASELSWVVAHPTIITEKATALGHDISTLYDLTQLHALLARCGTYASEILTSLSGNAKAATGNLAVKTVATALNLDEQALTQALARCSSYAYFYSWIHLRDSLQWMNVAGTFNITPANVAVFTKLTYSSPYADWVAASHALQAGLDTQQTTQLAATLDEALGAAVSAYVIKTLAPSWVISRDTLYGWLLIDNQVSAQIKTTRIAEAIASVQLYVNRALSGQEEGVVSAVKSKTFFSSDWDTYNKRYSTWSGVSQLVYYPENYVDPTLRIGQTGMMDEMLQSLSQSQLTSDTVEATFKTYMTRFEEIANLDVISGYHDAVSDKSGKTYLIGRSAIGDYYWRSADVDKMSDGKLPANAWSEWKKITAGITPVANLVRPVIFQSRLYVAWVESREVATTGSTPTKSVEYLLKYAHILHDGTWSAPVTITPAQDALPPKGAAIADTGMYCARDAELDKLYVYFYKKADSYSTLPSGIAGLSLYPDGTTENIPADSAALMTGYIYLQLDTTSAVRLNTPYTGGSSRVSVSGTTSDGGGWGDLYYTYVTGGKLSDLTAKVSDNNVVINFNATARVVYNGHAGARSRTQVEMMKITGSMGDSFILSQQDSTGNYASKMNFTCENIVNLTTKKVYFKPSDNYLGMVMTGGPAGSYEFSVYYAIANSNPESAHITTRNSSGLWERSDSRVALSFRNIYVCRSQSFPNAGYDFAFLDFALIITSIPAENVKISVGSESVTSDTRAKFSFDESLFSFNNKTVSVPMSSFSGNTAKIAFTMSFDAPSGDARSSLGSETFTITLTRVDESSMPVISLNRTDAYARYLQYGVYRIRVNTLFAKQLIARANAGLNAVLSMESQQLQEPKLGKGFYADFSLPAYDSTIHGSSRNFTLNLRHVVDNNIHVVYSGVLADSEINMKLFVPLDEKPLHSDYIAKVSLLTAKTTADASNVGAHFKYSNDAQTAVELNTSISDISMFSAVNILGDETEPMDFSGANALYFWEMFYYVPMMVFKRLLSESRFTEATQWIKYVWSPDGYLVNNQPAAWTWNVRPLEEETTWHANPLDSVDPDAVAQADPMHYKVATFMAWLDLLIARGDAAYRQLERDTLNEARMWYVQALDVLGDEPYLTQASAWASPRLTDAADNTTTKSVQQALLGVRQQVASGELRTANSLTDLFLPQQNEKLAGYWQTLAQRLYNLRHNLSIDGSPLSLSIYAAPADPAALLSAAVNASSGGANLPAAVMPLYRFPVILESARGMVSQLTQFGGTLLSITERQDAEALSELLQTQGSELVLQSIALQNSVLSEIDADKTALEAARSGAQSRLDSYTTLYDEDINTGEKQAMNLYLSSSVISASSTALHMAGAALDMMPNIYGLAVGGARYGALLNAGAIGMQIGGDSTRIAADRLSQSESYRRRRQEWEIQRNNAQSEVNQIDAQLASLAVRREGAVLQKTHLETQQSQTQAQMTFLQNKFTSKALYNWLRGKLAAIYYQFYDLAVSRCLMAQEAYKYTLGTESAFIRPGAWQGAYAGLMAGETLMLNLAQMEQAYLQKDQREKEVTRTVCLSDVYAGLTDKDSKGNSQSFNLSEQVVALVTTGSGSSGTDANGLSVTSDKQLQATLKLSDLKIGDDYPSSLGKTRRIKQISVTLPALVGPYQDVRAALSFGDPKGLAKGCDALAVSHGMNDSGQFQLDFNDGRWLPFEGIPVDSSGVLTLSFPGADGKQKDLLLTLTDIILHIRYTIIS</sequence>
<feature type="domain" description="ABC toxin N-terminal" evidence="6">
    <location>
        <begin position="954"/>
        <end position="1068"/>
    </location>
</feature>
<dbReference type="RefSeq" id="WP_191931300.1">
    <property type="nucleotide sequence ID" value="NZ_JACYNM010000034.1"/>
</dbReference>
<evidence type="ECO:0000256" key="2">
    <source>
        <dbReference type="SAM" id="Coils"/>
    </source>
</evidence>
<comment type="caution">
    <text evidence="7">The sequence shown here is derived from an EMBL/GenBank/DDBJ whole genome shotgun (WGS) entry which is preliminary data.</text>
</comment>
<evidence type="ECO:0000313" key="7">
    <source>
        <dbReference type="EMBL" id="MBD8109097.1"/>
    </source>
</evidence>
<dbReference type="InterPro" id="IPR041079">
    <property type="entry name" value="Neuraminidase-like"/>
</dbReference>
<accession>A0ABR8ZZE4</accession>
<feature type="domain" description="Tc toxin complex TcA C-terminal TcB-binding" evidence="3">
    <location>
        <begin position="2217"/>
        <end position="2347"/>
    </location>
</feature>
<dbReference type="Pfam" id="PF18518">
    <property type="entry name" value="TcA_RBD"/>
    <property type="match status" value="1"/>
</dbReference>
<feature type="domain" description="Tc toxin complex TcA C-terminal TcB-binding" evidence="3">
    <location>
        <begin position="2453"/>
        <end position="2519"/>
    </location>
</feature>
<evidence type="ECO:0000259" key="3">
    <source>
        <dbReference type="Pfam" id="PF18276"/>
    </source>
</evidence>
<evidence type="ECO:0000313" key="8">
    <source>
        <dbReference type="Proteomes" id="UP000661012"/>
    </source>
</evidence>
<organism evidence="7 8">
    <name type="scientific">Erwinia persicina</name>
    <dbReference type="NCBI Taxonomy" id="55211"/>
    <lineage>
        <taxon>Bacteria</taxon>
        <taxon>Pseudomonadati</taxon>
        <taxon>Pseudomonadota</taxon>
        <taxon>Gammaproteobacteria</taxon>
        <taxon>Enterobacterales</taxon>
        <taxon>Erwiniaceae</taxon>
        <taxon>Erwinia</taxon>
    </lineage>
</organism>
<name>A0ABR8ZZE4_9GAMM</name>
<dbReference type="InterPro" id="IPR046839">
    <property type="entry name" value="ABC_toxin_N"/>
</dbReference>
<dbReference type="EMBL" id="JACYNN010000033">
    <property type="protein sequence ID" value="MBD8109097.1"/>
    <property type="molecule type" value="Genomic_DNA"/>
</dbReference>
<dbReference type="InterPro" id="IPR018003">
    <property type="entry name" value="Insecticidal_toxin/plasmid_vir"/>
</dbReference>
<proteinExistence type="predicted"/>